<evidence type="ECO:0000313" key="1">
    <source>
        <dbReference type="EMBL" id="BBA95648.1"/>
    </source>
</evidence>
<keyword evidence="2" id="KW-1185">Reference proteome</keyword>
<organism evidence="1 2">
    <name type="scientific">Actinacidiphila reveromycinica</name>
    <dbReference type="NCBI Taxonomy" id="659352"/>
    <lineage>
        <taxon>Bacteria</taxon>
        <taxon>Bacillati</taxon>
        <taxon>Actinomycetota</taxon>
        <taxon>Actinomycetes</taxon>
        <taxon>Kitasatosporales</taxon>
        <taxon>Streptomycetaceae</taxon>
        <taxon>Actinacidiphila</taxon>
    </lineage>
</organism>
<reference evidence="1 2" key="2">
    <citation type="journal article" date="2011" name="J. Antibiot.">
        <title>Furaquinocins I and J: novel polyketide isoprenoid hybrid compounds from Streptomyces reveromyceticus SN-593.</title>
        <authorList>
            <person name="Panthee S."/>
            <person name="Takahashi S."/>
            <person name="Takagi H."/>
            <person name="Nogawa T."/>
            <person name="Oowada E."/>
            <person name="Uramoto M."/>
            <person name="Osada H."/>
        </authorList>
    </citation>
    <scope>NUCLEOTIDE SEQUENCE [LARGE SCALE GENOMIC DNA]</scope>
    <source>
        <strain evidence="1 2">SN-593</strain>
    </source>
</reference>
<reference evidence="1 2" key="4">
    <citation type="journal article" date="2020" name="Sci. Rep.">
        <title>beta-carboline chemical signals induce reveromycin production through a LuxR family regulator in Streptomyces sp. SN-593.</title>
        <authorList>
            <person name="Panthee S."/>
            <person name="Kito N."/>
            <person name="Hayashi T."/>
            <person name="Shimizu T."/>
            <person name="Ishikawa J."/>
            <person name="Hamamoto H."/>
            <person name="Osada H."/>
            <person name="Takahashi S."/>
        </authorList>
    </citation>
    <scope>NUCLEOTIDE SEQUENCE [LARGE SCALE GENOMIC DNA]</scope>
    <source>
        <strain evidence="1 2">SN-593</strain>
    </source>
</reference>
<evidence type="ECO:0000313" key="2">
    <source>
        <dbReference type="Proteomes" id="UP000595703"/>
    </source>
</evidence>
<protein>
    <submittedName>
        <fullName evidence="1">Uncharacterized protein</fullName>
    </submittedName>
</protein>
<dbReference type="EMBL" id="AP018365">
    <property type="protein sequence ID" value="BBA95648.1"/>
    <property type="molecule type" value="Genomic_DNA"/>
</dbReference>
<accession>A0A7U3UN57</accession>
<dbReference type="AlphaFoldDB" id="A0A7U3UN57"/>
<reference evidence="1 2" key="1">
    <citation type="journal article" date="2010" name="J. Bacteriol.">
        <title>Biochemical characterization of a novel indole prenyltransferase from Streptomyces sp. SN-593.</title>
        <authorList>
            <person name="Takahashi S."/>
            <person name="Takagi H."/>
            <person name="Toyoda A."/>
            <person name="Uramoto M."/>
            <person name="Nogawa T."/>
            <person name="Ueki M."/>
            <person name="Sakaki Y."/>
            <person name="Osada H."/>
        </authorList>
    </citation>
    <scope>NUCLEOTIDE SEQUENCE [LARGE SCALE GENOMIC DNA]</scope>
    <source>
        <strain evidence="1 2">SN-593</strain>
    </source>
</reference>
<reference evidence="1 2" key="3">
    <citation type="journal article" date="2011" name="Nat. Chem. Biol.">
        <title>Reveromycin A biosynthesis uses RevG and RevJ for stereospecific spiroacetal formation.</title>
        <authorList>
            <person name="Takahashi S."/>
            <person name="Toyoda A."/>
            <person name="Sekiyama Y."/>
            <person name="Takagi H."/>
            <person name="Nogawa T."/>
            <person name="Uramoto M."/>
            <person name="Suzuki R."/>
            <person name="Koshino H."/>
            <person name="Kumano T."/>
            <person name="Panthee S."/>
            <person name="Dairi T."/>
            <person name="Ishikawa J."/>
            <person name="Ikeda H."/>
            <person name="Sakaki Y."/>
            <person name="Osada H."/>
        </authorList>
    </citation>
    <scope>NUCLEOTIDE SEQUENCE [LARGE SCALE GENOMIC DNA]</scope>
    <source>
        <strain evidence="1 2">SN-593</strain>
    </source>
</reference>
<dbReference type="Proteomes" id="UP000595703">
    <property type="component" value="Chromosome"/>
</dbReference>
<name>A0A7U3UN57_9ACTN</name>
<gene>
    <name evidence="1" type="ORF">RVR_588</name>
</gene>
<sequence length="180" mass="19524">MRFLRTERNARGTCHVHSGPDRAAAMEFLRRTPVRDELVYTVVETPEGTFGRDLVHLFHLFHEADGAPIEWGARVPNVTLTPSSTRCAWCEHTVVPYQVPSHDRTQGAATVYPAHDDLFGLVRTGGGFRCDSCALLQCAVCSGLAEPGRAAGEPGCRACGRTAAVHTAPGVDARTRPEDD</sequence>
<dbReference type="KEGG" id="arev:RVR_588"/>
<proteinExistence type="predicted"/>